<dbReference type="Proteomes" id="UP000800040">
    <property type="component" value="Unassembled WGS sequence"/>
</dbReference>
<dbReference type="InterPro" id="IPR054289">
    <property type="entry name" value="DUF7025"/>
</dbReference>
<accession>A0A6A5JWX6</accession>
<proteinExistence type="predicted"/>
<reference evidence="2" key="1">
    <citation type="submission" date="2020-01" db="EMBL/GenBank/DDBJ databases">
        <authorList>
            <consortium name="DOE Joint Genome Institute"/>
            <person name="Haridas S."/>
            <person name="Albert R."/>
            <person name="Binder M."/>
            <person name="Bloem J."/>
            <person name="Labutti K."/>
            <person name="Salamov A."/>
            <person name="Andreopoulos B."/>
            <person name="Baker S.E."/>
            <person name="Barry K."/>
            <person name="Bills G."/>
            <person name="Bluhm B.H."/>
            <person name="Cannon C."/>
            <person name="Castanera R."/>
            <person name="Culley D.E."/>
            <person name="Daum C."/>
            <person name="Ezra D."/>
            <person name="Gonzalez J.B."/>
            <person name="Henrissat B."/>
            <person name="Kuo A."/>
            <person name="Liang C."/>
            <person name="Lipzen A."/>
            <person name="Lutzoni F."/>
            <person name="Magnuson J."/>
            <person name="Mondo S."/>
            <person name="Nolan M."/>
            <person name="Ohm R."/>
            <person name="Pangilinan J."/>
            <person name="Park H.-J."/>
            <person name="Ramirez L."/>
            <person name="Alfaro M."/>
            <person name="Sun H."/>
            <person name="Tritt A."/>
            <person name="Yoshinaga Y."/>
            <person name="Zwiers L.-H."/>
            <person name="Turgeon B.G."/>
            <person name="Goodwin S.B."/>
            <person name="Spatafora J.W."/>
            <person name="Crous P.W."/>
            <person name="Grigoriev I.V."/>
        </authorList>
    </citation>
    <scope>NUCLEOTIDE SEQUENCE</scope>
    <source>
        <strain evidence="2">P77</strain>
    </source>
</reference>
<sequence length="241" mass="27348">MEFEVADGPVNQVAVWRRRMCSDDDKRLLQEELEIHSPGLIRLLAETSPAWKDIINVIDKFVVTDSPFYEFIWHWDALQALCQPQEADSDETRLARKDLRDVLQLVGNSLDWNGHNFSAYKYDFYIGEFTGEKPISNLGVVPVEYFRDARDGSDATRLCMELTERGRKYFRLCTETPTTYQCAYQGPALVAASTLRGSASKGRHEWTSLGDVDQASHDVVELDVVSIDISGSQSRVIADNF</sequence>
<organism evidence="2 3">
    <name type="scientific">Decorospora gaudefroyi</name>
    <dbReference type="NCBI Taxonomy" id="184978"/>
    <lineage>
        <taxon>Eukaryota</taxon>
        <taxon>Fungi</taxon>
        <taxon>Dikarya</taxon>
        <taxon>Ascomycota</taxon>
        <taxon>Pezizomycotina</taxon>
        <taxon>Dothideomycetes</taxon>
        <taxon>Pleosporomycetidae</taxon>
        <taxon>Pleosporales</taxon>
        <taxon>Pleosporineae</taxon>
        <taxon>Pleosporaceae</taxon>
        <taxon>Decorospora</taxon>
    </lineage>
</organism>
<feature type="domain" description="DUF7025" evidence="1">
    <location>
        <begin position="97"/>
        <end position="146"/>
    </location>
</feature>
<dbReference type="Pfam" id="PF22942">
    <property type="entry name" value="DUF7025"/>
    <property type="match status" value="1"/>
</dbReference>
<protein>
    <recommendedName>
        <fullName evidence="1">DUF7025 domain-containing protein</fullName>
    </recommendedName>
</protein>
<keyword evidence="3" id="KW-1185">Reference proteome</keyword>
<evidence type="ECO:0000259" key="1">
    <source>
        <dbReference type="Pfam" id="PF22942"/>
    </source>
</evidence>
<gene>
    <name evidence="2" type="ORF">BDW02DRAFT_602739</name>
</gene>
<name>A0A6A5JWX6_9PLEO</name>
<dbReference type="EMBL" id="ML975459">
    <property type="protein sequence ID" value="KAF1829195.1"/>
    <property type="molecule type" value="Genomic_DNA"/>
</dbReference>
<evidence type="ECO:0000313" key="3">
    <source>
        <dbReference type="Proteomes" id="UP000800040"/>
    </source>
</evidence>
<dbReference type="PANTHER" id="PTHR46411:SF3">
    <property type="entry name" value="AAA+ ATPASE DOMAIN-CONTAINING PROTEIN"/>
    <property type="match status" value="1"/>
</dbReference>
<evidence type="ECO:0000313" key="2">
    <source>
        <dbReference type="EMBL" id="KAF1829195.1"/>
    </source>
</evidence>
<dbReference type="PANTHER" id="PTHR46411">
    <property type="entry name" value="FAMILY ATPASE, PUTATIVE-RELATED"/>
    <property type="match status" value="1"/>
</dbReference>
<dbReference type="AlphaFoldDB" id="A0A6A5JWX6"/>